<evidence type="ECO:0000313" key="2">
    <source>
        <dbReference type="Proteomes" id="UP000507470"/>
    </source>
</evidence>
<evidence type="ECO:0000313" key="1">
    <source>
        <dbReference type="EMBL" id="CAC5391291.1"/>
    </source>
</evidence>
<reference evidence="1 2" key="1">
    <citation type="submission" date="2020-06" db="EMBL/GenBank/DDBJ databases">
        <authorList>
            <person name="Li R."/>
            <person name="Bekaert M."/>
        </authorList>
    </citation>
    <scope>NUCLEOTIDE SEQUENCE [LARGE SCALE GENOMIC DNA]</scope>
    <source>
        <strain evidence="2">wild</strain>
    </source>
</reference>
<dbReference type="AlphaFoldDB" id="A0A6J8C785"/>
<accession>A0A6J8C785</accession>
<dbReference type="OrthoDB" id="5971988at2759"/>
<name>A0A6J8C785_MYTCO</name>
<dbReference type="EMBL" id="CACVKT020004690">
    <property type="protein sequence ID" value="CAC5391291.1"/>
    <property type="molecule type" value="Genomic_DNA"/>
</dbReference>
<protein>
    <submittedName>
        <fullName evidence="1">Uncharacterized protein</fullName>
    </submittedName>
</protein>
<organism evidence="1 2">
    <name type="scientific">Mytilus coruscus</name>
    <name type="common">Sea mussel</name>
    <dbReference type="NCBI Taxonomy" id="42192"/>
    <lineage>
        <taxon>Eukaryota</taxon>
        <taxon>Metazoa</taxon>
        <taxon>Spiralia</taxon>
        <taxon>Lophotrochozoa</taxon>
        <taxon>Mollusca</taxon>
        <taxon>Bivalvia</taxon>
        <taxon>Autobranchia</taxon>
        <taxon>Pteriomorphia</taxon>
        <taxon>Mytilida</taxon>
        <taxon>Mytiloidea</taxon>
        <taxon>Mytilidae</taxon>
        <taxon>Mytilinae</taxon>
        <taxon>Mytilus</taxon>
    </lineage>
</organism>
<keyword evidence="2" id="KW-1185">Reference proteome</keyword>
<sequence length="301" mass="35711">MLSKKSKQSRKEIKQVNSDTVRQLQDTVLDIKCRSMKNNLICSGLGFQADEHCEEKIQNFVQTELGKNYKISFWNVNRFGKKGMNGVRPIMARFVYRREMEHVLSQTYRLKVKPFGICEQFPPELKKKRKELYPIMKEAIKSGKNISLELDNNNKDDRHFIGMITNKIAVVLTDSATTTFGTKNMKSTIKNVKPLANLQHKPWFNKECKTARSAHRKFKRCKRESEKLRKLAKTAERHYEKVLNKAQKRYRNDFRKKMDQMRSGTPKEFWKILNEQEISKQPDICFDEQFFKELNSQRRYP</sequence>
<gene>
    <name evidence="1" type="ORF">MCOR_26303</name>
</gene>
<proteinExistence type="predicted"/>
<dbReference type="Proteomes" id="UP000507470">
    <property type="component" value="Unassembled WGS sequence"/>
</dbReference>